<keyword evidence="5 8" id="KW-1133">Transmembrane helix</keyword>
<dbReference type="PROSITE" id="PS50283">
    <property type="entry name" value="NA_SOLUT_SYMP_3"/>
    <property type="match status" value="1"/>
</dbReference>
<dbReference type="RefSeq" id="WP_143783451.1">
    <property type="nucleotide sequence ID" value="NZ_CP041616.1"/>
</dbReference>
<dbReference type="InterPro" id="IPR019899">
    <property type="entry name" value="Na/solute_symporter_VC_2705"/>
</dbReference>
<comment type="subcellular location">
    <subcellularLocation>
        <location evidence="1">Membrane</location>
        <topology evidence="1">Multi-pass membrane protein</topology>
    </subcellularLocation>
</comment>
<dbReference type="GO" id="GO:0005886">
    <property type="term" value="C:plasma membrane"/>
    <property type="evidence" value="ECO:0007669"/>
    <property type="project" value="TreeGrafter"/>
</dbReference>
<evidence type="ECO:0000256" key="1">
    <source>
        <dbReference type="ARBA" id="ARBA00004141"/>
    </source>
</evidence>
<feature type="transmembrane region" description="Helical" evidence="8">
    <location>
        <begin position="277"/>
        <end position="297"/>
    </location>
</feature>
<dbReference type="NCBIfam" id="TIGR03648">
    <property type="entry name" value="Na_symport_lg"/>
    <property type="match status" value="1"/>
</dbReference>
<dbReference type="Pfam" id="PF00474">
    <property type="entry name" value="SSF"/>
    <property type="match status" value="2"/>
</dbReference>
<feature type="transmembrane region" description="Helical" evidence="8">
    <location>
        <begin position="76"/>
        <end position="98"/>
    </location>
</feature>
<protein>
    <submittedName>
        <fullName evidence="9">Cation acetate symporter</fullName>
    </submittedName>
</protein>
<dbReference type="Proteomes" id="UP000315395">
    <property type="component" value="Chromosome"/>
</dbReference>
<dbReference type="KEGG" id="orz:FNH13_10925"/>
<evidence type="ECO:0000256" key="5">
    <source>
        <dbReference type="ARBA" id="ARBA00022989"/>
    </source>
</evidence>
<name>A0A516GB62_9MICO</name>
<feature type="transmembrane region" description="Helical" evidence="8">
    <location>
        <begin position="504"/>
        <end position="527"/>
    </location>
</feature>
<dbReference type="InterPro" id="IPR038377">
    <property type="entry name" value="Na/Glc_symporter_sf"/>
</dbReference>
<evidence type="ECO:0000256" key="3">
    <source>
        <dbReference type="ARBA" id="ARBA00022448"/>
    </source>
</evidence>
<dbReference type="CDD" id="cd11480">
    <property type="entry name" value="SLC5sbd_u4"/>
    <property type="match status" value="1"/>
</dbReference>
<dbReference type="InterPro" id="IPR050277">
    <property type="entry name" value="Sodium:Solute_Symporter"/>
</dbReference>
<feature type="transmembrane region" description="Helical" evidence="8">
    <location>
        <begin position="118"/>
        <end position="136"/>
    </location>
</feature>
<feature type="transmembrane region" description="Helical" evidence="8">
    <location>
        <begin position="371"/>
        <end position="396"/>
    </location>
</feature>
<gene>
    <name evidence="9" type="ORF">FNH13_10925</name>
</gene>
<organism evidence="9 10">
    <name type="scientific">Ornithinimicrobium ciconiae</name>
    <dbReference type="NCBI Taxonomy" id="2594265"/>
    <lineage>
        <taxon>Bacteria</taxon>
        <taxon>Bacillati</taxon>
        <taxon>Actinomycetota</taxon>
        <taxon>Actinomycetes</taxon>
        <taxon>Micrococcales</taxon>
        <taxon>Ornithinimicrobiaceae</taxon>
        <taxon>Ornithinimicrobium</taxon>
    </lineage>
</organism>
<keyword evidence="10" id="KW-1185">Reference proteome</keyword>
<dbReference type="PANTHER" id="PTHR48086">
    <property type="entry name" value="SODIUM/PROLINE SYMPORTER-RELATED"/>
    <property type="match status" value="1"/>
</dbReference>
<evidence type="ECO:0000313" key="9">
    <source>
        <dbReference type="EMBL" id="QDO88774.1"/>
    </source>
</evidence>
<evidence type="ECO:0000256" key="8">
    <source>
        <dbReference type="SAM" id="Phobius"/>
    </source>
</evidence>
<evidence type="ECO:0000313" key="10">
    <source>
        <dbReference type="Proteomes" id="UP000315395"/>
    </source>
</evidence>
<feature type="transmembrane region" description="Helical" evidence="8">
    <location>
        <begin position="6"/>
        <end position="24"/>
    </location>
</feature>
<feature type="transmembrane region" description="Helical" evidence="8">
    <location>
        <begin position="243"/>
        <end position="265"/>
    </location>
</feature>
<feature type="transmembrane region" description="Helical" evidence="8">
    <location>
        <begin position="148"/>
        <end position="169"/>
    </location>
</feature>
<dbReference type="GO" id="GO:0022857">
    <property type="term" value="F:transmembrane transporter activity"/>
    <property type="evidence" value="ECO:0007669"/>
    <property type="project" value="InterPro"/>
</dbReference>
<feature type="transmembrane region" description="Helical" evidence="8">
    <location>
        <begin position="181"/>
        <end position="198"/>
    </location>
</feature>
<dbReference type="InterPro" id="IPR001734">
    <property type="entry name" value="Na/solute_symporter"/>
</dbReference>
<evidence type="ECO:0000256" key="7">
    <source>
        <dbReference type="RuleBase" id="RU362091"/>
    </source>
</evidence>
<dbReference type="AlphaFoldDB" id="A0A516GB62"/>
<feature type="transmembrane region" description="Helical" evidence="8">
    <location>
        <begin position="417"/>
        <end position="436"/>
    </location>
</feature>
<sequence length="579" mass="60821">MSSVQLWTLIFVGLSFGLYIYIAYASRVNTTAGFYVAGGGIPAPANGAAIAADWMSAASFISMAGIIALSGNGYGASVYLMGWTGGYVLLAMLLAPYLRKFGKYTVPDFVGDRYSESARLIAVVCAIVVSFVYVAGQMSGVGVVFGRFLGVNTTVGVIIGMVIVFLYAVLGGMKGITWTQVAQYSVLIVAYLIPAFAISQKLTGIPVPQVGFGQIMDELNALQREFGLAEYTEAFTSTNMLNMFLITAALMFGTAGLPHVIVRFYTAKSVRAARFSALWALFFIALLYLTAPAIGAFSKYNILNEIPGTSIGSEPEWFKSWQEVGLITVDDLNGNGVIDVAGGLGAGFELAINNDIVVLATPEIAGLPAPIIGLVAAGGLAAALSTASGLLLVISSSVANDVYYKKINPQATEARQLMVGRIAMGGAIVVAGYLGINPPGFVAQVVALAFGLGAASFFPILVLGIFWKKCTAAGAVAGMVAGLSTTLAYQIWTIDIYGGSDGLFGISETAFGTIGMLINFAVTITVSQFTAKPTEAMQQLVEDIRYPGRSELVVAHASGALDDELLHGDHHDDDRKDES</sequence>
<feature type="transmembrane region" description="Helical" evidence="8">
    <location>
        <begin position="473"/>
        <end position="492"/>
    </location>
</feature>
<keyword evidence="4 8" id="KW-0812">Transmembrane</keyword>
<reference evidence="9 10" key="1">
    <citation type="submission" date="2019-07" db="EMBL/GenBank/DDBJ databases">
        <title>complete genome sequencing of Ornithinimicrobium sp. H23M54.</title>
        <authorList>
            <person name="Bae J.-W."/>
            <person name="Lee S.-Y."/>
        </authorList>
    </citation>
    <scope>NUCLEOTIDE SEQUENCE [LARGE SCALE GENOMIC DNA]</scope>
    <source>
        <strain evidence="9 10">H23M54</strain>
    </source>
</reference>
<dbReference type="NCBIfam" id="TIGR00813">
    <property type="entry name" value="sss"/>
    <property type="match status" value="1"/>
</dbReference>
<proteinExistence type="inferred from homology"/>
<dbReference type="EMBL" id="CP041616">
    <property type="protein sequence ID" value="QDO88774.1"/>
    <property type="molecule type" value="Genomic_DNA"/>
</dbReference>
<dbReference type="Gene3D" id="1.20.1730.10">
    <property type="entry name" value="Sodium/glucose cotransporter"/>
    <property type="match status" value="1"/>
</dbReference>
<evidence type="ECO:0000256" key="6">
    <source>
        <dbReference type="ARBA" id="ARBA00023136"/>
    </source>
</evidence>
<keyword evidence="3" id="KW-0813">Transport</keyword>
<dbReference type="OrthoDB" id="9764416at2"/>
<evidence type="ECO:0000256" key="2">
    <source>
        <dbReference type="ARBA" id="ARBA00006434"/>
    </source>
</evidence>
<keyword evidence="6 8" id="KW-0472">Membrane</keyword>
<accession>A0A516GB62</accession>
<feature type="transmembrane region" description="Helical" evidence="8">
    <location>
        <begin position="442"/>
        <end position="466"/>
    </location>
</feature>
<comment type="similarity">
    <text evidence="2 7">Belongs to the sodium:solute symporter (SSF) (TC 2.A.21) family.</text>
</comment>
<dbReference type="PANTHER" id="PTHR48086:SF5">
    <property type="entry name" value="NA(+):SOLUTE SYMPORTER (SSF FAMILY)"/>
    <property type="match status" value="1"/>
</dbReference>
<evidence type="ECO:0000256" key="4">
    <source>
        <dbReference type="ARBA" id="ARBA00022692"/>
    </source>
</evidence>